<keyword evidence="6" id="KW-0067">ATP-binding</keyword>
<evidence type="ECO:0000256" key="5">
    <source>
        <dbReference type="ARBA" id="ARBA00022741"/>
    </source>
</evidence>
<dbReference type="InterPro" id="IPR001245">
    <property type="entry name" value="Ser-Thr/Tyr_kinase_cat_dom"/>
</dbReference>
<evidence type="ECO:0000313" key="14">
    <source>
        <dbReference type="Proteomes" id="UP000828251"/>
    </source>
</evidence>
<evidence type="ECO:0000256" key="9">
    <source>
        <dbReference type="ARBA" id="ARBA00023157"/>
    </source>
</evidence>
<evidence type="ECO:0000256" key="8">
    <source>
        <dbReference type="ARBA" id="ARBA00023136"/>
    </source>
</evidence>
<reference evidence="13 14" key="1">
    <citation type="journal article" date="2021" name="Plant Biotechnol. J.">
        <title>Multi-omics assisted identification of the key and species-specific regulatory components of drought-tolerant mechanisms in Gossypium stocksii.</title>
        <authorList>
            <person name="Yu D."/>
            <person name="Ke L."/>
            <person name="Zhang D."/>
            <person name="Wu Y."/>
            <person name="Sun Y."/>
            <person name="Mei J."/>
            <person name="Sun J."/>
            <person name="Sun Y."/>
        </authorList>
    </citation>
    <scope>NUCLEOTIDE SEQUENCE [LARGE SCALE GENOMIC DNA]</scope>
    <source>
        <strain evidence="14">cv. E1</strain>
        <tissue evidence="13">Leaf</tissue>
    </source>
</reference>
<evidence type="ECO:0000256" key="3">
    <source>
        <dbReference type="ARBA" id="ARBA00022692"/>
    </source>
</evidence>
<evidence type="ECO:0000256" key="7">
    <source>
        <dbReference type="ARBA" id="ARBA00022989"/>
    </source>
</evidence>
<sequence length="624" mass="69828">MILNKFLRIVIRNRRGDVFGSTIVINSYILTVFVAEALACLQAVRLGLDLGLQEVVIEGDALTMVKKLQKNRRDESIISAYIEDSKSMCLNFRKCVAHLVATERLRREWNTYLLRGVSNFAVDAVENDYWKGFWFTDQFLEKVQLFPWKGDDFGNGLMGIHSSSNSFLAAITYAGGVPIWIVGDGTTIDSDGSLRLLSNGALHLVNGFCAVVWDFGTTNQGVYSASLEYSGELYLLRNGSSAVWSSFDHPTDTIIPTELHYCYSDTSPICGCPSENFRLLDVNDMRQRCKRKRDLEDCPGSAAMSELDHAESFTYPPELSSQTFFVGISACRLNCLVTASCVASTSLSDGTSSFKEKLGARGFGAVYKGVLSNRAVVAVKQLEGIKQGKKQFRMEVATISGTHHLNLVRLIGFCAEGHHRLLVYEFMKNESLDNFLFTTEELSGKMLSWEYHCNVALGTTRGIIYGMVLSEIASGRRNFDVSAGTNRKKFSIWAYEEFEKGNIEGIVDKKLVNQDVDMEQITRAIQGSTINEIFDFCFLLQHTDPTPASHICNVLGFNEVSDLGTYLGMLLFHRRLTTSMFKFVLDKIRKRLDSWDAKIPSMAGRIILVRSVLMAIQATLRKLL</sequence>
<dbReference type="SUPFAM" id="SSF56112">
    <property type="entry name" value="Protein kinase-like (PK-like)"/>
    <property type="match status" value="1"/>
</dbReference>
<gene>
    <name evidence="13" type="ORF">J1N35_017842</name>
</gene>
<protein>
    <recommendedName>
        <fullName evidence="15">Protein kinase domain-containing protein</fullName>
    </recommendedName>
</protein>
<proteinExistence type="predicted"/>
<keyword evidence="14" id="KW-1185">Reference proteome</keyword>
<comment type="subcellular location">
    <subcellularLocation>
        <location evidence="1">Membrane</location>
        <topology evidence="1">Single-pass membrane protein</topology>
    </subcellularLocation>
</comment>
<dbReference type="CDD" id="cd06222">
    <property type="entry name" value="RNase_H_like"/>
    <property type="match status" value="1"/>
</dbReference>
<dbReference type="InterPro" id="IPR044730">
    <property type="entry name" value="RNase_H-like_dom_plant"/>
</dbReference>
<keyword evidence="4" id="KW-0732">Signal</keyword>
<dbReference type="Gene3D" id="3.30.200.20">
    <property type="entry name" value="Phosphorylase Kinase, domain 1"/>
    <property type="match status" value="1"/>
</dbReference>
<organism evidence="13 14">
    <name type="scientific">Gossypium stocksii</name>
    <dbReference type="NCBI Taxonomy" id="47602"/>
    <lineage>
        <taxon>Eukaryota</taxon>
        <taxon>Viridiplantae</taxon>
        <taxon>Streptophyta</taxon>
        <taxon>Embryophyta</taxon>
        <taxon>Tracheophyta</taxon>
        <taxon>Spermatophyta</taxon>
        <taxon>Magnoliopsida</taxon>
        <taxon>eudicotyledons</taxon>
        <taxon>Gunneridae</taxon>
        <taxon>Pentapetalae</taxon>
        <taxon>rosids</taxon>
        <taxon>malvids</taxon>
        <taxon>Malvales</taxon>
        <taxon>Malvaceae</taxon>
        <taxon>Malvoideae</taxon>
        <taxon>Gossypium</taxon>
    </lineage>
</organism>
<dbReference type="GO" id="GO:0016020">
    <property type="term" value="C:membrane"/>
    <property type="evidence" value="ECO:0007669"/>
    <property type="project" value="UniProtKB-SubCell"/>
</dbReference>
<keyword evidence="3" id="KW-0812">Transmembrane</keyword>
<dbReference type="Pfam" id="PF01453">
    <property type="entry name" value="B_lectin"/>
    <property type="match status" value="1"/>
</dbReference>
<evidence type="ECO:0000256" key="6">
    <source>
        <dbReference type="ARBA" id="ARBA00022840"/>
    </source>
</evidence>
<dbReference type="SUPFAM" id="SSF51110">
    <property type="entry name" value="alpha-D-mannose-specific plant lectins"/>
    <property type="match status" value="1"/>
</dbReference>
<evidence type="ECO:0008006" key="15">
    <source>
        <dbReference type="Google" id="ProtNLM"/>
    </source>
</evidence>
<evidence type="ECO:0000259" key="12">
    <source>
        <dbReference type="PROSITE" id="PS50927"/>
    </source>
</evidence>
<feature type="domain" description="Protein kinase" evidence="11">
    <location>
        <begin position="352"/>
        <end position="624"/>
    </location>
</feature>
<feature type="domain" description="Bulb-type lectin" evidence="12">
    <location>
        <begin position="136"/>
        <end position="248"/>
    </location>
</feature>
<accession>A0A9D3VPD8</accession>
<evidence type="ECO:0000256" key="2">
    <source>
        <dbReference type="ARBA" id="ARBA00022679"/>
    </source>
</evidence>
<evidence type="ECO:0000259" key="11">
    <source>
        <dbReference type="PROSITE" id="PS50011"/>
    </source>
</evidence>
<dbReference type="InterPro" id="IPR000719">
    <property type="entry name" value="Prot_kinase_dom"/>
</dbReference>
<dbReference type="GO" id="GO:0005524">
    <property type="term" value="F:ATP binding"/>
    <property type="evidence" value="ECO:0007669"/>
    <property type="project" value="UniProtKB-KW"/>
</dbReference>
<evidence type="ECO:0000256" key="1">
    <source>
        <dbReference type="ARBA" id="ARBA00004167"/>
    </source>
</evidence>
<dbReference type="InterPro" id="IPR036426">
    <property type="entry name" value="Bulb-type_lectin_dom_sf"/>
</dbReference>
<keyword evidence="7" id="KW-1133">Transmembrane helix</keyword>
<dbReference type="InterPro" id="IPR011009">
    <property type="entry name" value="Kinase-like_dom_sf"/>
</dbReference>
<dbReference type="GO" id="GO:0003676">
    <property type="term" value="F:nucleic acid binding"/>
    <property type="evidence" value="ECO:0007669"/>
    <property type="project" value="InterPro"/>
</dbReference>
<comment type="caution">
    <text evidence="13">The sequence shown here is derived from an EMBL/GenBank/DDBJ whole genome shotgun (WGS) entry which is preliminary data.</text>
</comment>
<dbReference type="FunFam" id="3.30.200.20:FF:000178">
    <property type="entry name" value="serine/threonine-protein kinase PBS1-like"/>
    <property type="match status" value="1"/>
</dbReference>
<dbReference type="PROSITE" id="PS50927">
    <property type="entry name" value="BULB_LECTIN"/>
    <property type="match status" value="1"/>
</dbReference>
<keyword evidence="10" id="KW-0325">Glycoprotein</keyword>
<evidence type="ECO:0000256" key="4">
    <source>
        <dbReference type="ARBA" id="ARBA00022729"/>
    </source>
</evidence>
<dbReference type="Proteomes" id="UP000828251">
    <property type="component" value="Unassembled WGS sequence"/>
</dbReference>
<dbReference type="PROSITE" id="PS50011">
    <property type="entry name" value="PROTEIN_KINASE_DOM"/>
    <property type="match status" value="1"/>
</dbReference>
<dbReference type="OrthoDB" id="1918782at2759"/>
<evidence type="ECO:0000256" key="10">
    <source>
        <dbReference type="ARBA" id="ARBA00023180"/>
    </source>
</evidence>
<dbReference type="SMART" id="SM00219">
    <property type="entry name" value="TyrKc"/>
    <property type="match status" value="1"/>
</dbReference>
<dbReference type="GO" id="GO:0004523">
    <property type="term" value="F:RNA-DNA hybrid ribonuclease activity"/>
    <property type="evidence" value="ECO:0007669"/>
    <property type="project" value="InterPro"/>
</dbReference>
<dbReference type="InterPro" id="IPR020635">
    <property type="entry name" value="Tyr_kinase_cat_dom"/>
</dbReference>
<dbReference type="InterPro" id="IPR002156">
    <property type="entry name" value="RNaseH_domain"/>
</dbReference>
<evidence type="ECO:0000313" key="13">
    <source>
        <dbReference type="EMBL" id="KAH1090585.1"/>
    </source>
</evidence>
<dbReference type="InterPro" id="IPR001480">
    <property type="entry name" value="Bulb-type_lectin_dom"/>
</dbReference>
<keyword evidence="8" id="KW-0472">Membrane</keyword>
<name>A0A9D3VPD8_9ROSI</name>
<dbReference type="Pfam" id="PF13456">
    <property type="entry name" value="RVT_3"/>
    <property type="match status" value="1"/>
</dbReference>
<dbReference type="Gene3D" id="2.90.10.10">
    <property type="entry name" value="Bulb-type lectin domain"/>
    <property type="match status" value="1"/>
</dbReference>
<dbReference type="PANTHER" id="PTHR47974:SF9">
    <property type="entry name" value="RECEPTOR-LIKE SERINE_THREONINE-PROTEIN KINASE"/>
    <property type="match status" value="1"/>
</dbReference>
<dbReference type="GO" id="GO:0004713">
    <property type="term" value="F:protein tyrosine kinase activity"/>
    <property type="evidence" value="ECO:0007669"/>
    <property type="project" value="InterPro"/>
</dbReference>
<keyword evidence="5" id="KW-0547">Nucleotide-binding</keyword>
<dbReference type="SMART" id="SM00108">
    <property type="entry name" value="B_lectin"/>
    <property type="match status" value="1"/>
</dbReference>
<dbReference type="EMBL" id="JAIQCV010000006">
    <property type="protein sequence ID" value="KAH1090585.1"/>
    <property type="molecule type" value="Genomic_DNA"/>
</dbReference>
<keyword evidence="9" id="KW-1015">Disulfide bond</keyword>
<dbReference type="PANTHER" id="PTHR47974">
    <property type="entry name" value="OS07G0415500 PROTEIN"/>
    <property type="match status" value="1"/>
</dbReference>
<dbReference type="AlphaFoldDB" id="A0A9D3VPD8"/>
<dbReference type="Pfam" id="PF07714">
    <property type="entry name" value="PK_Tyr_Ser-Thr"/>
    <property type="match status" value="1"/>
</dbReference>
<keyword evidence="2" id="KW-0808">Transferase</keyword>